<gene>
    <name evidence="1" type="ORF">SAMN05216206_3670</name>
</gene>
<dbReference type="STRING" id="425504.SAMN05216206_3670"/>
<name>A0A1I3PET5_9PSED</name>
<protein>
    <recommendedName>
        <fullName evidence="3">DUF5064 domain-containing protein</fullName>
    </recommendedName>
</protein>
<dbReference type="OrthoDB" id="6941547at2"/>
<evidence type="ECO:0008006" key="3">
    <source>
        <dbReference type="Google" id="ProtNLM"/>
    </source>
</evidence>
<proteinExistence type="predicted"/>
<dbReference type="AlphaFoldDB" id="A0A1I3PET5"/>
<accession>A0A1I3PET5</accession>
<organism evidence="1 2">
    <name type="scientific">Pseudomonas guineae</name>
    <dbReference type="NCBI Taxonomy" id="425504"/>
    <lineage>
        <taxon>Bacteria</taxon>
        <taxon>Pseudomonadati</taxon>
        <taxon>Pseudomonadota</taxon>
        <taxon>Gammaproteobacteria</taxon>
        <taxon>Pseudomonadales</taxon>
        <taxon>Pseudomonadaceae</taxon>
        <taxon>Pseudomonas</taxon>
    </lineage>
</organism>
<dbReference type="Proteomes" id="UP000243606">
    <property type="component" value="Unassembled WGS sequence"/>
</dbReference>
<dbReference type="EMBL" id="FOQL01000006">
    <property type="protein sequence ID" value="SFJ19931.1"/>
    <property type="molecule type" value="Genomic_DNA"/>
</dbReference>
<sequence length="122" mass="14092">MFKTGHLHRANLTEMPGTPEFSIDIYYEVRTDSTEGQMVHFRILGEVQGKPFEENVELHRDTVFNFASTLTRIADKHGLHPRFGAVLSNHKEYDQMFEDIRSKVHGVSGESINFDHLRQDGF</sequence>
<dbReference type="RefSeq" id="WP_090244582.1">
    <property type="nucleotide sequence ID" value="NZ_CAXBNE010000075.1"/>
</dbReference>
<reference evidence="2" key="1">
    <citation type="submission" date="2016-10" db="EMBL/GenBank/DDBJ databases">
        <authorList>
            <person name="Varghese N."/>
            <person name="Submissions S."/>
        </authorList>
    </citation>
    <scope>NUCLEOTIDE SEQUENCE [LARGE SCALE GENOMIC DNA]</scope>
    <source>
        <strain evidence="2">LMG 24016</strain>
    </source>
</reference>
<dbReference type="InterPro" id="IPR032024">
    <property type="entry name" value="DUF5064"/>
</dbReference>
<dbReference type="Gene3D" id="3.30.160.370">
    <property type="entry name" value="Domain of unknown function DUF5064"/>
    <property type="match status" value="1"/>
</dbReference>
<keyword evidence="2" id="KW-1185">Reference proteome</keyword>
<dbReference type="Pfam" id="PF16703">
    <property type="entry name" value="DUF5064"/>
    <property type="match status" value="1"/>
</dbReference>
<evidence type="ECO:0000313" key="1">
    <source>
        <dbReference type="EMBL" id="SFJ19931.1"/>
    </source>
</evidence>
<evidence type="ECO:0000313" key="2">
    <source>
        <dbReference type="Proteomes" id="UP000243606"/>
    </source>
</evidence>